<evidence type="ECO:0000259" key="16">
    <source>
        <dbReference type="PROSITE" id="PS51805"/>
    </source>
</evidence>
<dbReference type="InterPro" id="IPR018967">
    <property type="entry name" value="FeS-contain_CDGSH-typ"/>
</dbReference>
<proteinExistence type="predicted"/>
<dbReference type="GO" id="GO:0006357">
    <property type="term" value="P:regulation of transcription by RNA polymerase II"/>
    <property type="evidence" value="ECO:0007669"/>
    <property type="project" value="TreeGrafter"/>
</dbReference>
<dbReference type="CDD" id="cd15574">
    <property type="entry name" value="PHD_AF10_AF17"/>
    <property type="match status" value="1"/>
</dbReference>
<keyword evidence="8" id="KW-0408">Iron</keyword>
<dbReference type="GO" id="GO:0008270">
    <property type="term" value="F:zinc ion binding"/>
    <property type="evidence" value="ECO:0007669"/>
    <property type="project" value="UniProtKB-KW"/>
</dbReference>
<name>A0A444UAE0_ACIRT</name>
<dbReference type="Pfam" id="PF13832">
    <property type="entry name" value="zf-HC5HC2H_2"/>
    <property type="match status" value="1"/>
</dbReference>
<keyword evidence="6 12" id="KW-0863">Zinc-finger</keyword>
<dbReference type="GO" id="GO:0031491">
    <property type="term" value="F:nucleosome binding"/>
    <property type="evidence" value="ECO:0007669"/>
    <property type="project" value="UniProtKB-ARBA"/>
</dbReference>
<dbReference type="InterPro" id="IPR034732">
    <property type="entry name" value="EPHD"/>
</dbReference>
<dbReference type="InterPro" id="IPR001965">
    <property type="entry name" value="Znf_PHD"/>
</dbReference>
<dbReference type="FunFam" id="3.30.40.10:FF:000042">
    <property type="entry name" value="protein AF-10 isoform X1"/>
    <property type="match status" value="1"/>
</dbReference>
<feature type="compositionally biased region" description="Basic and acidic residues" evidence="14">
    <location>
        <begin position="242"/>
        <end position="253"/>
    </location>
</feature>
<dbReference type="SUPFAM" id="SSF57903">
    <property type="entry name" value="FYVE/PHD zinc finger"/>
    <property type="match status" value="1"/>
</dbReference>
<sequence length="919" mass="100781">MMTEAQFYRLHSRGSRRTEIRLEIPYGNSMREMVGGCCVCSDERGWAENPLVYCDGHGCNVAVHQACYGIVQVPTGPWFCRKCESQERAARVRCELCPHKDGALKRTDNGGWAHVVCALYIPEVQFANVLTMEPIVLQYVPHDRYNKTCYICEDHGRESRAASGACMTCNRQGCRQAFHVTCAQMAGLLCEEEGLDADNVKYCGYCKYHYSKMKKPRPSGGGSGPSGGSFCHTRRSCSTSPTHEKHSSHQDKPRKSHKDKARQKEKHKKLPEGQPALVPSISSSTDKVASSHHVSPKECVEVSRSEVKGKKTLSHAIGHRSRKLGSGRSSTSPFQQGTALGTSVTSTSVLQDYLPFSSKLEHHGEEVEEEEEEEEEEEDDREKEEKKYLKPPTLPPQPALPPPSPTPPPESPQDSPLYESHPSGNSFEPKVTISTFGSIMRFTTSSGPTRPRDAPQGECKRQPPEEGPREPAVKEKKHRGNKRSKHGPGRPRGSKNKDSGYHGPPLSTTSALGPPPLPRAALSSSSYPSSSRAYSLSTDSPLLGSEPDLEDCRFPCRDSSPRDSFSPSPMSSLPLLFDQREDAGCRGNVPPASSQIEQLLHKHSSGQTGVNIVEMLKSLHSLQQENQRLQDQIVNLTAKKESLQVLNVQLAVPFPPVPSSLRPLPSSQLHFLHGHSGKSTSSCVAFEERQECEALETAPVRTCSPDPFNISKSPPTKTNFLMENSLSGSSEEQQVVVFQMLQQQRQRELHRLHLPLSTAVMTSSPAPPPLLAGNSPLGGRLVTSSPNSLLTPATASPLHSGQGNPFLGLHQDGSLQKSGVQSCYSSSTTEPKIAAKHPFKVDLEGGKRYPWCACGYSKKQPFCDGSHKKSAPGLSPLRFTLEEAKTVWLCGCKQTLNPPYCDGTHKQDFVQEAEVPAQQ</sequence>
<evidence type="ECO:0000256" key="3">
    <source>
        <dbReference type="ARBA" id="ARBA00022714"/>
    </source>
</evidence>
<feature type="compositionally biased region" description="Basic and acidic residues" evidence="14">
    <location>
        <begin position="295"/>
        <end position="309"/>
    </location>
</feature>
<dbReference type="PANTHER" id="PTHR13793:SF164">
    <property type="entry name" value="ALHAMBRA, ISOFORM P"/>
    <property type="match status" value="1"/>
</dbReference>
<evidence type="ECO:0000256" key="13">
    <source>
        <dbReference type="SAM" id="Coils"/>
    </source>
</evidence>
<dbReference type="InterPro" id="IPR011011">
    <property type="entry name" value="Znf_FYVE_PHD"/>
</dbReference>
<evidence type="ECO:0000256" key="9">
    <source>
        <dbReference type="ARBA" id="ARBA00023014"/>
    </source>
</evidence>
<feature type="compositionally biased region" description="Low complexity" evidence="14">
    <location>
        <begin position="562"/>
        <end position="574"/>
    </location>
</feature>
<evidence type="ECO:0000259" key="15">
    <source>
        <dbReference type="PROSITE" id="PS50016"/>
    </source>
</evidence>
<keyword evidence="4" id="KW-0479">Metal-binding</keyword>
<dbReference type="Gene3D" id="3.30.40.10">
    <property type="entry name" value="Zinc/RING finger domain, C3HC4 (zinc finger)"/>
    <property type="match status" value="2"/>
</dbReference>
<feature type="compositionally biased region" description="Acidic residues" evidence="14">
    <location>
        <begin position="366"/>
        <end position="382"/>
    </location>
</feature>
<keyword evidence="10" id="KW-0539">Nucleus</keyword>
<feature type="compositionally biased region" description="Basic residues" evidence="14">
    <location>
        <begin position="254"/>
        <end position="269"/>
    </location>
</feature>
<organism evidence="17 18">
    <name type="scientific">Acipenser ruthenus</name>
    <name type="common">Sterlet sturgeon</name>
    <dbReference type="NCBI Taxonomy" id="7906"/>
    <lineage>
        <taxon>Eukaryota</taxon>
        <taxon>Metazoa</taxon>
        <taxon>Chordata</taxon>
        <taxon>Craniata</taxon>
        <taxon>Vertebrata</taxon>
        <taxon>Euteleostomi</taxon>
        <taxon>Actinopterygii</taxon>
        <taxon>Chondrostei</taxon>
        <taxon>Acipenseriformes</taxon>
        <taxon>Acipenseridae</taxon>
        <taxon>Acipenser</taxon>
    </lineage>
</organism>
<dbReference type="InterPro" id="IPR013083">
    <property type="entry name" value="Znf_RING/FYVE/PHD"/>
</dbReference>
<evidence type="ECO:0000313" key="17">
    <source>
        <dbReference type="EMBL" id="RXM32135.1"/>
    </source>
</evidence>
<keyword evidence="18" id="KW-1185">Reference proteome</keyword>
<evidence type="ECO:0000256" key="12">
    <source>
        <dbReference type="PROSITE-ProRule" id="PRU00146"/>
    </source>
</evidence>
<dbReference type="InterPro" id="IPR019786">
    <property type="entry name" value="Zinc_finger_PHD-type_CS"/>
</dbReference>
<keyword evidence="13" id="KW-0175">Coiled coil</keyword>
<feature type="compositionally biased region" description="Polar residues" evidence="14">
    <location>
        <begin position="422"/>
        <end position="448"/>
    </location>
</feature>
<evidence type="ECO:0000256" key="5">
    <source>
        <dbReference type="ARBA" id="ARBA00022737"/>
    </source>
</evidence>
<gene>
    <name evidence="17" type="ORF">EOD39_6363</name>
</gene>
<dbReference type="EMBL" id="SCEB01214943">
    <property type="protein sequence ID" value="RXM32135.1"/>
    <property type="molecule type" value="Genomic_DNA"/>
</dbReference>
<dbReference type="PROSITE" id="PS50016">
    <property type="entry name" value="ZF_PHD_2"/>
    <property type="match status" value="2"/>
</dbReference>
<evidence type="ECO:0000256" key="2">
    <source>
        <dbReference type="ARBA" id="ARBA00022553"/>
    </source>
</evidence>
<evidence type="ECO:0000256" key="4">
    <source>
        <dbReference type="ARBA" id="ARBA00022723"/>
    </source>
</evidence>
<evidence type="ECO:0000256" key="1">
    <source>
        <dbReference type="ARBA" id="ARBA00004123"/>
    </source>
</evidence>
<dbReference type="SMART" id="SM00249">
    <property type="entry name" value="PHD"/>
    <property type="match status" value="2"/>
</dbReference>
<dbReference type="GO" id="GO:0005634">
    <property type="term" value="C:nucleus"/>
    <property type="evidence" value="ECO:0007669"/>
    <property type="project" value="UniProtKB-SubCell"/>
</dbReference>
<dbReference type="GO" id="GO:0042393">
    <property type="term" value="F:histone binding"/>
    <property type="evidence" value="ECO:0007669"/>
    <property type="project" value="TreeGrafter"/>
</dbReference>
<evidence type="ECO:0000313" key="18">
    <source>
        <dbReference type="Proteomes" id="UP000289886"/>
    </source>
</evidence>
<feature type="region of interest" description="Disordered" evidence="14">
    <location>
        <begin position="355"/>
        <end position="574"/>
    </location>
</feature>
<feature type="compositionally biased region" description="Basic residues" evidence="14">
    <location>
        <begin position="475"/>
        <end position="494"/>
    </location>
</feature>
<keyword evidence="2" id="KW-0597">Phosphoprotein</keyword>
<dbReference type="PANTHER" id="PTHR13793">
    <property type="entry name" value="PHD FINGER PROTEINS"/>
    <property type="match status" value="1"/>
</dbReference>
<feature type="coiled-coil region" evidence="13">
    <location>
        <begin position="612"/>
        <end position="646"/>
    </location>
</feature>
<feature type="compositionally biased region" description="Basic and acidic residues" evidence="14">
    <location>
        <begin position="550"/>
        <end position="561"/>
    </location>
</feature>
<comment type="cofactor">
    <cofactor evidence="11">
        <name>[2Fe-2S] cluster</name>
        <dbReference type="ChEBI" id="CHEBI:190135"/>
    </cofactor>
</comment>
<dbReference type="InterPro" id="IPR042216">
    <property type="entry name" value="MitoNEET_CISD"/>
</dbReference>
<feature type="domain" description="PHD-type" evidence="15">
    <location>
        <begin position="34"/>
        <end position="86"/>
    </location>
</feature>
<dbReference type="SMART" id="SM00704">
    <property type="entry name" value="ZnF_CDGSH"/>
    <property type="match status" value="2"/>
</dbReference>
<evidence type="ECO:0000256" key="8">
    <source>
        <dbReference type="ARBA" id="ARBA00023004"/>
    </source>
</evidence>
<dbReference type="FunFam" id="3.30.40.10:FF:000053">
    <property type="entry name" value="protein AF-10 isoform X2"/>
    <property type="match status" value="1"/>
</dbReference>
<keyword evidence="5" id="KW-0677">Repeat</keyword>
<keyword evidence="3" id="KW-0001">2Fe-2S</keyword>
<reference evidence="17 18" key="1">
    <citation type="submission" date="2019-01" db="EMBL/GenBank/DDBJ databases">
        <title>Draft Genome and Complete Hox-Cluster Characterization of the Sterlet Sturgeon (Acipenser ruthenus).</title>
        <authorList>
            <person name="Wei Q."/>
        </authorList>
    </citation>
    <scope>NUCLEOTIDE SEQUENCE [LARGE SCALE GENOMIC DNA]</scope>
    <source>
        <strain evidence="17">WHYD16114868_AA</strain>
        <tissue evidence="17">Blood</tissue>
    </source>
</reference>
<dbReference type="Gene3D" id="3.40.5.90">
    <property type="entry name" value="CDGSH iron-sulfur domain, mitoNEET-type"/>
    <property type="match status" value="2"/>
</dbReference>
<dbReference type="GO" id="GO:0051537">
    <property type="term" value="F:2 iron, 2 sulfur cluster binding"/>
    <property type="evidence" value="ECO:0007669"/>
    <property type="project" value="UniProtKB-KW"/>
</dbReference>
<evidence type="ECO:0000256" key="11">
    <source>
        <dbReference type="ARBA" id="ARBA00034078"/>
    </source>
</evidence>
<dbReference type="Proteomes" id="UP000289886">
    <property type="component" value="Unassembled WGS sequence"/>
</dbReference>
<evidence type="ECO:0000256" key="14">
    <source>
        <dbReference type="SAM" id="MobiDB-lite"/>
    </source>
</evidence>
<dbReference type="AlphaFoldDB" id="A0A444UAE0"/>
<dbReference type="InterPro" id="IPR050701">
    <property type="entry name" value="Histone_Mod_Regulator"/>
</dbReference>
<evidence type="ECO:0000256" key="6">
    <source>
        <dbReference type="ARBA" id="ARBA00022771"/>
    </source>
</evidence>
<comment type="subcellular location">
    <subcellularLocation>
        <location evidence="1">Nucleus</location>
    </subcellularLocation>
</comment>
<comment type="caution">
    <text evidence="17">The sequence shown here is derived from an EMBL/GenBank/DDBJ whole genome shotgun (WGS) entry which is preliminary data.</text>
</comment>
<accession>A0A444UAE0</accession>
<dbReference type="Pfam" id="PF13831">
    <property type="entry name" value="PHD_2"/>
    <property type="match status" value="1"/>
</dbReference>
<dbReference type="InterPro" id="IPR019787">
    <property type="entry name" value="Znf_PHD-finger"/>
</dbReference>
<dbReference type="InterPro" id="IPR049781">
    <property type="entry name" value="AF10/AF17_PHD"/>
</dbReference>
<protein>
    <submittedName>
        <fullName evidence="17">Protein AF-10</fullName>
    </submittedName>
</protein>
<dbReference type="Pfam" id="PF09360">
    <property type="entry name" value="zf-CDGSH"/>
    <property type="match status" value="1"/>
</dbReference>
<feature type="compositionally biased region" description="Polar residues" evidence="14">
    <location>
        <begin position="327"/>
        <end position="343"/>
    </location>
</feature>
<dbReference type="GO" id="GO:0005737">
    <property type="term" value="C:cytoplasm"/>
    <property type="evidence" value="ECO:0007669"/>
    <property type="project" value="UniProtKB-ARBA"/>
</dbReference>
<feature type="compositionally biased region" description="Basic residues" evidence="14">
    <location>
        <begin position="310"/>
        <end position="325"/>
    </location>
</feature>
<feature type="compositionally biased region" description="Pro residues" evidence="14">
    <location>
        <begin position="392"/>
        <end position="411"/>
    </location>
</feature>
<feature type="compositionally biased region" description="Low complexity" evidence="14">
    <location>
        <begin position="519"/>
        <end position="537"/>
    </location>
</feature>
<keyword evidence="7" id="KW-0862">Zinc</keyword>
<keyword evidence="9" id="KW-0411">Iron-sulfur</keyword>
<dbReference type="PROSITE" id="PS51805">
    <property type="entry name" value="EPHD"/>
    <property type="match status" value="1"/>
</dbReference>
<feature type="compositionally biased region" description="Basic and acidic residues" evidence="14">
    <location>
        <begin position="450"/>
        <end position="474"/>
    </location>
</feature>
<feature type="region of interest" description="Disordered" evidence="14">
    <location>
        <begin position="215"/>
        <end position="343"/>
    </location>
</feature>
<feature type="domain" description="PHD-type" evidence="15">
    <location>
        <begin position="146"/>
        <end position="209"/>
    </location>
</feature>
<evidence type="ECO:0000256" key="7">
    <source>
        <dbReference type="ARBA" id="ARBA00022833"/>
    </source>
</evidence>
<evidence type="ECO:0000256" key="10">
    <source>
        <dbReference type="ARBA" id="ARBA00023242"/>
    </source>
</evidence>
<feature type="domain" description="PHD-type" evidence="16">
    <location>
        <begin position="91"/>
        <end position="210"/>
    </location>
</feature>
<dbReference type="PROSITE" id="PS01359">
    <property type="entry name" value="ZF_PHD_1"/>
    <property type="match status" value="1"/>
</dbReference>